<evidence type="ECO:0000313" key="4">
    <source>
        <dbReference type="EMBL" id="KAK1686675.1"/>
    </source>
</evidence>
<sequence length="556" mass="61872">MGKKKSGSTSEAVKVSRDWSASAISSRDINKLRALGFISASEEDIRLPGPVTRPKPPKGFTIMFAAFLFRGLSLPAHEFLRSLLFFHGIQLWQLTPNSILHLSIFITVCEAFLGIEPHWGLWRKIFYVKRHNDSNGPPVVGGVGFVVRKEVDYFDYPMKESVQCWRNKWFYLRDPAVPGRRSNLPPFDDVLVAHKKKSWNNALSPRRKGDSRRAFQAICHFEEFRRHDDVRHRSGFEELQNEVRRLTCLSTKDTTVLTSARPPYDFKHLPSEALAVARCYPPSPESGVVLEDDDDDSEGTEDAQHTLEDSDVQEEELAEDDAFIRSRRRKQVHDDLIASAESSSTGGDNDADEAASPPPAKKGSTSFFAGEDDLDLSADDDDDVPLAKRAKLASERVASARESNPSPAKSTPPSRSGVGKVPFSRVIPSDDAPTPSTGRDHPIYVTVDVVADFAEQFTRLEAENAQLRKAIKSSADQAVEANRIAADVKSENALLKEEVAKLKRQMKDDQDAKRAAAAAIDKKEGVLRESIKDLLEAANLTVDRRHQLREDSTADA</sequence>
<feature type="region of interest" description="Disordered" evidence="2">
    <location>
        <begin position="283"/>
        <end position="441"/>
    </location>
</feature>
<organism evidence="4 5">
    <name type="scientific">Lolium multiflorum</name>
    <name type="common">Italian ryegrass</name>
    <name type="synonym">Lolium perenne subsp. multiflorum</name>
    <dbReference type="NCBI Taxonomy" id="4521"/>
    <lineage>
        <taxon>Eukaryota</taxon>
        <taxon>Viridiplantae</taxon>
        <taxon>Streptophyta</taxon>
        <taxon>Embryophyta</taxon>
        <taxon>Tracheophyta</taxon>
        <taxon>Spermatophyta</taxon>
        <taxon>Magnoliopsida</taxon>
        <taxon>Liliopsida</taxon>
        <taxon>Poales</taxon>
        <taxon>Poaceae</taxon>
        <taxon>BOP clade</taxon>
        <taxon>Pooideae</taxon>
        <taxon>Poodae</taxon>
        <taxon>Poeae</taxon>
        <taxon>Poeae Chloroplast Group 2 (Poeae type)</taxon>
        <taxon>Loliodinae</taxon>
        <taxon>Loliinae</taxon>
        <taxon>Lolium</taxon>
    </lineage>
</organism>
<name>A0AAD8TNY4_LOLMU</name>
<feature type="compositionally biased region" description="Acidic residues" evidence="2">
    <location>
        <begin position="290"/>
        <end position="301"/>
    </location>
</feature>
<evidence type="ECO:0000313" key="5">
    <source>
        <dbReference type="Proteomes" id="UP001231189"/>
    </source>
</evidence>
<feature type="compositionally biased region" description="Acidic residues" evidence="2">
    <location>
        <begin position="370"/>
        <end position="384"/>
    </location>
</feature>
<comment type="caution">
    <text evidence="4">The sequence shown here is derived from an EMBL/GenBank/DDBJ whole genome shotgun (WGS) entry which is preliminary data.</text>
</comment>
<gene>
    <name evidence="4" type="ORF">QYE76_047523</name>
</gene>
<dbReference type="EMBL" id="JAUUTY010000002">
    <property type="protein sequence ID" value="KAK1686675.1"/>
    <property type="molecule type" value="Genomic_DNA"/>
</dbReference>
<keyword evidence="5" id="KW-1185">Reference proteome</keyword>
<dbReference type="InterPro" id="IPR007321">
    <property type="entry name" value="Transposase_28"/>
</dbReference>
<feature type="domain" description="Transposase (putative) gypsy type" evidence="3">
    <location>
        <begin position="62"/>
        <end position="129"/>
    </location>
</feature>
<feature type="compositionally biased region" description="Polar residues" evidence="2">
    <location>
        <begin position="401"/>
        <end position="414"/>
    </location>
</feature>
<protein>
    <recommendedName>
        <fullName evidence="3">Transposase (putative) gypsy type domain-containing protein</fullName>
    </recommendedName>
</protein>
<dbReference type="PANTHER" id="PTHR33026">
    <property type="entry name" value="OS06G0360600 PROTEIN"/>
    <property type="match status" value="1"/>
</dbReference>
<dbReference type="Proteomes" id="UP001231189">
    <property type="component" value="Unassembled WGS sequence"/>
</dbReference>
<evidence type="ECO:0000256" key="2">
    <source>
        <dbReference type="SAM" id="MobiDB-lite"/>
    </source>
</evidence>
<dbReference type="Pfam" id="PF04195">
    <property type="entry name" value="Transposase_28"/>
    <property type="match status" value="1"/>
</dbReference>
<dbReference type="AlphaFoldDB" id="A0AAD8TNY4"/>
<evidence type="ECO:0000256" key="1">
    <source>
        <dbReference type="SAM" id="Coils"/>
    </source>
</evidence>
<evidence type="ECO:0000259" key="3">
    <source>
        <dbReference type="Pfam" id="PF04195"/>
    </source>
</evidence>
<keyword evidence="1" id="KW-0175">Coiled coil</keyword>
<dbReference type="PANTHER" id="PTHR33026:SF7">
    <property type="entry name" value="OS03G0100275 PROTEIN"/>
    <property type="match status" value="1"/>
</dbReference>
<proteinExistence type="predicted"/>
<reference evidence="4" key="1">
    <citation type="submission" date="2023-07" db="EMBL/GenBank/DDBJ databases">
        <title>A chromosome-level genome assembly of Lolium multiflorum.</title>
        <authorList>
            <person name="Chen Y."/>
            <person name="Copetti D."/>
            <person name="Kolliker R."/>
            <person name="Studer B."/>
        </authorList>
    </citation>
    <scope>NUCLEOTIDE SEQUENCE</scope>
    <source>
        <strain evidence="4">02402/16</strain>
        <tissue evidence="4">Leaf</tissue>
    </source>
</reference>
<accession>A0AAD8TNY4</accession>
<feature type="compositionally biased region" description="Acidic residues" evidence="2">
    <location>
        <begin position="309"/>
        <end position="321"/>
    </location>
</feature>
<feature type="coiled-coil region" evidence="1">
    <location>
        <begin position="450"/>
        <end position="512"/>
    </location>
</feature>